<feature type="compositionally biased region" description="Basic and acidic residues" evidence="1">
    <location>
        <begin position="193"/>
        <end position="202"/>
    </location>
</feature>
<feature type="compositionally biased region" description="Basic and acidic residues" evidence="1">
    <location>
        <begin position="171"/>
        <end position="184"/>
    </location>
</feature>
<dbReference type="Proteomes" id="UP000471633">
    <property type="component" value="Unassembled WGS sequence"/>
</dbReference>
<dbReference type="Gene3D" id="3.40.50.1000">
    <property type="entry name" value="HAD superfamily/HAD-like"/>
    <property type="match status" value="1"/>
</dbReference>
<dbReference type="CTD" id="24591394"/>
<keyword evidence="5" id="KW-1185">Reference proteome</keyword>
<dbReference type="OrthoDB" id="277011at2759"/>
<dbReference type="CDD" id="cd07521">
    <property type="entry name" value="HAD_FCP1-like"/>
    <property type="match status" value="1"/>
</dbReference>
<feature type="region of interest" description="Disordered" evidence="1">
    <location>
        <begin position="1"/>
        <end position="53"/>
    </location>
</feature>
<dbReference type="GeneID" id="24591394"/>
<dbReference type="InterPro" id="IPR050365">
    <property type="entry name" value="TIM50"/>
</dbReference>
<dbReference type="InterPro" id="IPR023214">
    <property type="entry name" value="HAD_sf"/>
</dbReference>
<evidence type="ECO:0000313" key="4">
    <source>
        <dbReference type="EMBL" id="KGB35561.1"/>
    </source>
</evidence>
<dbReference type="RefSeq" id="XP_012795326.1">
    <property type="nucleotide sequence ID" value="XM_012939872.3"/>
</dbReference>
<feature type="region of interest" description="Disordered" evidence="1">
    <location>
        <begin position="671"/>
        <end position="701"/>
    </location>
</feature>
<feature type="compositionally biased region" description="Low complexity" evidence="1">
    <location>
        <begin position="671"/>
        <end position="688"/>
    </location>
</feature>
<dbReference type="PROSITE" id="PS50969">
    <property type="entry name" value="FCP1"/>
    <property type="match status" value="1"/>
</dbReference>
<dbReference type="EMBL" id="AMPZ03000001">
    <property type="protein sequence ID" value="KAH9596447.1"/>
    <property type="molecule type" value="Genomic_DNA"/>
</dbReference>
<dbReference type="InterPro" id="IPR004274">
    <property type="entry name" value="FCP1_dom"/>
</dbReference>
<accession>A0A095AMX5</accession>
<reference evidence="3" key="2">
    <citation type="journal article" date="2019" name="Gigascience">
        <title>High-quality Schistosoma haematobium genome achieved by single-molecule and long-range sequencing.</title>
        <authorList>
            <person name="Stroehlein A.J."/>
            <person name="Korhonen P.K."/>
            <person name="Chong T.M."/>
            <person name="Lim Y.L."/>
            <person name="Chan K.G."/>
            <person name="Webster B."/>
            <person name="Rollinson D."/>
            <person name="Brindley P.J."/>
            <person name="Gasser R.B."/>
            <person name="Young N.D."/>
        </authorList>
    </citation>
    <scope>NUCLEOTIDE SEQUENCE</scope>
</reference>
<gene>
    <name evidence="3" type="primary">CTDSP2_2</name>
    <name evidence="3" type="ORF">MS3_00002121</name>
    <name evidence="4" type="ORF">MS3_03809</name>
</gene>
<dbReference type="GO" id="GO:0016791">
    <property type="term" value="F:phosphatase activity"/>
    <property type="evidence" value="ECO:0007669"/>
    <property type="project" value="InterPro"/>
</dbReference>
<dbReference type="InterPro" id="IPR036412">
    <property type="entry name" value="HAD-like_sf"/>
</dbReference>
<dbReference type="Pfam" id="PF03031">
    <property type="entry name" value="NIF"/>
    <property type="match status" value="1"/>
</dbReference>
<evidence type="ECO:0000313" key="3">
    <source>
        <dbReference type="EMBL" id="KAH9596447.1"/>
    </source>
</evidence>
<dbReference type="InterPro" id="IPR011948">
    <property type="entry name" value="Dullard_phosphatase"/>
</dbReference>
<evidence type="ECO:0000259" key="2">
    <source>
        <dbReference type="PROSITE" id="PS50969"/>
    </source>
</evidence>
<feature type="region of interest" description="Disordered" evidence="1">
    <location>
        <begin position="171"/>
        <end position="202"/>
    </location>
</feature>
<proteinExistence type="predicted"/>
<dbReference type="EMBL" id="KL250696">
    <property type="protein sequence ID" value="KGB35561.1"/>
    <property type="molecule type" value="Genomic_DNA"/>
</dbReference>
<dbReference type="SUPFAM" id="SSF56784">
    <property type="entry name" value="HAD-like"/>
    <property type="match status" value="1"/>
</dbReference>
<feature type="compositionally biased region" description="Polar residues" evidence="1">
    <location>
        <begin position="1"/>
        <end position="11"/>
    </location>
</feature>
<dbReference type="PANTHER" id="PTHR12210">
    <property type="entry name" value="DULLARD PROTEIN PHOSPHATASE"/>
    <property type="match status" value="1"/>
</dbReference>
<feature type="compositionally biased region" description="Basic residues" evidence="1">
    <location>
        <begin position="30"/>
        <end position="44"/>
    </location>
</feature>
<reference evidence="4" key="1">
    <citation type="journal article" date="2012" name="Nat. Genet.">
        <title>Whole-genome sequence of Schistosoma haematobium.</title>
        <authorList>
            <person name="Young N.D."/>
            <person name="Jex A.R."/>
            <person name="Li B."/>
            <person name="Liu S."/>
            <person name="Yang L."/>
            <person name="Xiong Z."/>
            <person name="Li Y."/>
            <person name="Cantacessi C."/>
            <person name="Hall R.S."/>
            <person name="Xu X."/>
            <person name="Chen F."/>
            <person name="Wu X."/>
            <person name="Zerlotini A."/>
            <person name="Oliveira G."/>
            <person name="Hofmann A."/>
            <person name="Zhang G."/>
            <person name="Fang X."/>
            <person name="Kang Y."/>
            <person name="Campbell B.E."/>
            <person name="Loukas A."/>
            <person name="Ranganathan S."/>
            <person name="Rollinson D."/>
            <person name="Rinaldi G."/>
            <person name="Brindley P.J."/>
            <person name="Yang H."/>
            <person name="Wang J."/>
            <person name="Wang J."/>
            <person name="Gasser R.B."/>
        </authorList>
    </citation>
    <scope>NUCLEOTIDE SEQUENCE [LARGE SCALE GENOMIC DNA]</scope>
</reference>
<organism evidence="4">
    <name type="scientific">Schistosoma haematobium</name>
    <name type="common">Blood fluke</name>
    <dbReference type="NCBI Taxonomy" id="6185"/>
    <lineage>
        <taxon>Eukaryota</taxon>
        <taxon>Metazoa</taxon>
        <taxon>Spiralia</taxon>
        <taxon>Lophotrochozoa</taxon>
        <taxon>Platyhelminthes</taxon>
        <taxon>Trematoda</taxon>
        <taxon>Digenea</taxon>
        <taxon>Strigeidida</taxon>
        <taxon>Schistosomatoidea</taxon>
        <taxon>Schistosomatidae</taxon>
        <taxon>Schistosoma</taxon>
    </lineage>
</organism>
<sequence>MLVQNDSVKQNNNKDGDPQPIHASVEKQQYPKKKAARSSKHPHASRGSDRPRQKSLNTMFCGCLVSGSECGNTMEHPPLDNNRRLLPTSAIQSMESLSISKNAGSQCFQPSQVSNDSGSIKLQPVVNLPSCALITDALLSQTKRASTVKISAPSNGVKHSGWHSFRFSRKKESNLSKTKQRDSTIRISVTRPLKSDISHPEAEQHSETVQSLVFSPLPNQAVLETVNSGEQKAALLGPKSETDKSKKCFVIDLDETLVHSSFKVIEHADFKVGVEIDGVTHRVYVLKRPHVDLFLSTMADLYECVLFTASLAKYADPVADFIDKWHAFRYRLFRESCVYHRGNYVKDLSHLGRPINQVVILDNSPASYMFHASHAVQISSWFDDANDRVLLDLIPYFEKLATQPNVVDFLKNNIPPTPYAAIGTIGLPPGLFTHATFPATTSTGSGKSHDASSIISNIRRPNVSSPLPVSIGDNHPQVSKESSTTLTVSISAENKTQYLTITDAVAVVTKLDPPEVSGPSLNPVLKNNEKSSFSAPLPLTPYVPVTSSSSSVSTTKTLTKNSVQTVASVSNVFTSDEITQPQTSASPGISSLPLTNKLAHIPSTKYSVQSLSMGHKTLLGTYQKKQNPSNKLFGTVSNCFKPTPHIQSIENHHSSSPNKLITPILLPNVTSSTSSGSSTVNVTHSSTSDLTPKINHSIKNQ</sequence>
<dbReference type="KEGG" id="shx:MS3_00002121"/>
<evidence type="ECO:0000256" key="1">
    <source>
        <dbReference type="SAM" id="MobiDB-lite"/>
    </source>
</evidence>
<dbReference type="FunFam" id="3.40.50.1000:FF:000093">
    <property type="entry name" value="NLI interacting factor-like phosphatase family protein"/>
    <property type="match status" value="1"/>
</dbReference>
<protein>
    <submittedName>
        <fullName evidence="3">CTD (Carboxy-terminal domain, RNA polymerase II, polypeptide A) small, variant 2</fullName>
    </submittedName>
    <submittedName>
        <fullName evidence="4">CTD small phosphatase-like protein</fullName>
    </submittedName>
</protein>
<reference evidence="3" key="3">
    <citation type="submission" date="2021-06" db="EMBL/GenBank/DDBJ databases">
        <title>Chromosome-level genome assembly for S. haematobium.</title>
        <authorList>
            <person name="Stroehlein A.J."/>
        </authorList>
    </citation>
    <scope>NUCLEOTIDE SEQUENCE</scope>
</reference>
<feature type="domain" description="FCP1 homology" evidence="2">
    <location>
        <begin position="242"/>
        <end position="400"/>
    </location>
</feature>
<dbReference type="AlphaFoldDB" id="A0A095AMX5"/>
<dbReference type="SMART" id="SM00577">
    <property type="entry name" value="CPDc"/>
    <property type="match status" value="1"/>
</dbReference>
<dbReference type="STRING" id="6185.A0A095AMX5"/>
<dbReference type="NCBIfam" id="TIGR02251">
    <property type="entry name" value="HIF-SF_euk"/>
    <property type="match status" value="1"/>
</dbReference>
<reference evidence="3" key="4">
    <citation type="journal article" date="2022" name="PLoS Pathog.">
        <title>Chromosome-level genome of Schistosoma haematobium underpins genome-wide explorations of molecular variation.</title>
        <authorList>
            <person name="Stroehlein A.J."/>
            <person name="Korhonen P.K."/>
            <person name="Lee V.V."/>
            <person name="Ralph S.A."/>
            <person name="Mentink-Kane M."/>
            <person name="You H."/>
            <person name="McManus D.P."/>
            <person name="Tchuente L.T."/>
            <person name="Stothard J.R."/>
            <person name="Kaur P."/>
            <person name="Dudchenko O."/>
            <person name="Aiden E.L."/>
            <person name="Yang B."/>
            <person name="Yang H."/>
            <person name="Emery A.M."/>
            <person name="Webster B.L."/>
            <person name="Brindley P.J."/>
            <person name="Rollinson D."/>
            <person name="Chang B.C.H."/>
            <person name="Gasser R.B."/>
            <person name="Young N.D."/>
        </authorList>
    </citation>
    <scope>NUCLEOTIDE SEQUENCE</scope>
</reference>
<evidence type="ECO:0000313" key="5">
    <source>
        <dbReference type="Proteomes" id="UP000471633"/>
    </source>
</evidence>
<name>A0A095AMX5_SCHHA</name>